<protein>
    <submittedName>
        <fullName evidence="2">Integral membrane protein</fullName>
    </submittedName>
</protein>
<accession>A0A0R1W9K2</accession>
<keyword evidence="3" id="KW-1185">Reference proteome</keyword>
<sequence>MANLNLKIQRQTVLRALMSSIGVIIQSLGGAILLESHLGMDPYSSMNLGISKLIGWELGTFQLVLNFVILVIVFFVQKRLIGVGTIFNMVLVGYGIQFFSEVYQRMLPDPRTMICQVVVAIIGLLIFTFGLSMYIVADVGVSPFDAITPMLLELFHSHRYRFIRIIQDTTTMLIAWLVGGPFGLVTLIVAFGTGPFIIFWRERVHSHLLALITNR</sequence>
<feature type="transmembrane region" description="Helical" evidence="1">
    <location>
        <begin position="12"/>
        <end position="34"/>
    </location>
</feature>
<keyword evidence="1" id="KW-0812">Transmembrane</keyword>
<reference evidence="2 3" key="1">
    <citation type="journal article" date="2015" name="Genome Announc.">
        <title>Expanding the biotechnology potential of lactobacilli through comparative genomics of 213 strains and associated genera.</title>
        <authorList>
            <person name="Sun Z."/>
            <person name="Harris H.M."/>
            <person name="McCann A."/>
            <person name="Guo C."/>
            <person name="Argimon S."/>
            <person name="Zhang W."/>
            <person name="Yang X."/>
            <person name="Jeffery I.B."/>
            <person name="Cooney J.C."/>
            <person name="Kagawa T.F."/>
            <person name="Liu W."/>
            <person name="Song Y."/>
            <person name="Salvetti E."/>
            <person name="Wrobel A."/>
            <person name="Rasinkangas P."/>
            <person name="Parkhill J."/>
            <person name="Rea M.C."/>
            <person name="O'Sullivan O."/>
            <person name="Ritari J."/>
            <person name="Douillard F.P."/>
            <person name="Paul Ross R."/>
            <person name="Yang R."/>
            <person name="Briner A.E."/>
            <person name="Felis G.E."/>
            <person name="de Vos W.M."/>
            <person name="Barrangou R."/>
            <person name="Klaenhammer T.R."/>
            <person name="Caufield P.W."/>
            <person name="Cui Y."/>
            <person name="Zhang H."/>
            <person name="O'Toole P.W."/>
        </authorList>
    </citation>
    <scope>NUCLEOTIDE SEQUENCE [LARGE SCALE GENOMIC DNA]</scope>
    <source>
        <strain evidence="2 3">DSM 17758</strain>
    </source>
</reference>
<dbReference type="EMBL" id="AZFX01000015">
    <property type="protein sequence ID" value="KRM12475.1"/>
    <property type="molecule type" value="Genomic_DNA"/>
</dbReference>
<feature type="transmembrane region" description="Helical" evidence="1">
    <location>
        <begin position="54"/>
        <end position="75"/>
    </location>
</feature>
<organism evidence="2 3">
    <name type="scientific">Lapidilactobacillus concavus DSM 17758</name>
    <dbReference type="NCBI Taxonomy" id="1423735"/>
    <lineage>
        <taxon>Bacteria</taxon>
        <taxon>Bacillati</taxon>
        <taxon>Bacillota</taxon>
        <taxon>Bacilli</taxon>
        <taxon>Lactobacillales</taxon>
        <taxon>Lactobacillaceae</taxon>
        <taxon>Lapidilactobacillus</taxon>
    </lineage>
</organism>
<dbReference type="RefSeq" id="WP_057823648.1">
    <property type="nucleotide sequence ID" value="NZ_AZFX01000015.1"/>
</dbReference>
<comment type="caution">
    <text evidence="2">The sequence shown here is derived from an EMBL/GenBank/DDBJ whole genome shotgun (WGS) entry which is preliminary data.</text>
</comment>
<dbReference type="AlphaFoldDB" id="A0A0R1W9K2"/>
<evidence type="ECO:0000313" key="2">
    <source>
        <dbReference type="EMBL" id="KRM12475.1"/>
    </source>
</evidence>
<proteinExistence type="predicted"/>
<dbReference type="Pfam" id="PF19700">
    <property type="entry name" value="DUF6198"/>
    <property type="match status" value="1"/>
</dbReference>
<feature type="transmembrane region" description="Helical" evidence="1">
    <location>
        <begin position="119"/>
        <end position="152"/>
    </location>
</feature>
<dbReference type="PANTHER" id="PTHR40078:SF1">
    <property type="entry name" value="INTEGRAL MEMBRANE PROTEIN"/>
    <property type="match status" value="1"/>
</dbReference>
<name>A0A0R1W9K2_9LACO</name>
<gene>
    <name evidence="2" type="ORF">FC15_GL000462</name>
</gene>
<dbReference type="STRING" id="1423735.FC15_GL000462"/>
<dbReference type="PANTHER" id="PTHR40078">
    <property type="entry name" value="INTEGRAL MEMBRANE PROTEIN-RELATED"/>
    <property type="match status" value="1"/>
</dbReference>
<dbReference type="Proteomes" id="UP000051315">
    <property type="component" value="Unassembled WGS sequence"/>
</dbReference>
<dbReference type="OrthoDB" id="9814474at2"/>
<evidence type="ECO:0000313" key="3">
    <source>
        <dbReference type="Proteomes" id="UP000051315"/>
    </source>
</evidence>
<feature type="transmembrane region" description="Helical" evidence="1">
    <location>
        <begin position="173"/>
        <end position="200"/>
    </location>
</feature>
<dbReference type="InterPro" id="IPR038750">
    <property type="entry name" value="YczE/YyaS-like"/>
</dbReference>
<feature type="transmembrane region" description="Helical" evidence="1">
    <location>
        <begin position="80"/>
        <end position="99"/>
    </location>
</feature>
<dbReference type="PATRIC" id="fig|1423735.3.peg.476"/>
<evidence type="ECO:0000256" key="1">
    <source>
        <dbReference type="SAM" id="Phobius"/>
    </source>
</evidence>
<keyword evidence="1" id="KW-1133">Transmembrane helix</keyword>
<keyword evidence="1" id="KW-0472">Membrane</keyword>